<evidence type="ECO:0000259" key="1">
    <source>
        <dbReference type="Pfam" id="PF13468"/>
    </source>
</evidence>
<dbReference type="RefSeq" id="WP_191705737.1">
    <property type="nucleotide sequence ID" value="NZ_JACSQA010000001.1"/>
</dbReference>
<dbReference type="InterPro" id="IPR029068">
    <property type="entry name" value="Glyas_Bleomycin-R_OHBP_Dase"/>
</dbReference>
<accession>A0ABR8X785</accession>
<dbReference type="PANTHER" id="PTHR40265:SF1">
    <property type="entry name" value="GLYOXALASE-LIKE DOMAIN-CONTAINING PROTEIN"/>
    <property type="match status" value="1"/>
</dbReference>
<keyword evidence="3" id="KW-1185">Reference proteome</keyword>
<dbReference type="Gene3D" id="3.10.180.10">
    <property type="entry name" value="2,3-Dihydroxybiphenyl 1,2-Dioxygenase, domain 1"/>
    <property type="match status" value="1"/>
</dbReference>
<gene>
    <name evidence="2" type="ORF">H9636_00705</name>
</gene>
<dbReference type="SUPFAM" id="SSF54593">
    <property type="entry name" value="Glyoxalase/Bleomycin resistance protein/Dihydroxybiphenyl dioxygenase"/>
    <property type="match status" value="1"/>
</dbReference>
<dbReference type="Proteomes" id="UP000640930">
    <property type="component" value="Unassembled WGS sequence"/>
</dbReference>
<sequence length="256" mass="30042">MYLFDHIVHFVEKPENLLNRTKEMGLYTVDGGKHEMWGTYNTLCYFGLSYIEFIGIFHNELFERAAKKPYTLHESYEKHNRRNGFTRMALRTNSIEEDAHRLRQLGLVVYGPETFSRTRPDGSILTWKLLHIGEEETKLDWPFLIQWEERDEIRFDELVKRGTIGSHPLGNLRISEVVYQVDDLHVAQKWADVFGFTVEKNHSTITLKTANCNFTFYKNLQEEEEQNKIVQVVISGANKEKQEEIEGGLYQFTVGE</sequence>
<dbReference type="Pfam" id="PF13468">
    <property type="entry name" value="Glyoxalase_3"/>
    <property type="match status" value="1"/>
</dbReference>
<dbReference type="PANTHER" id="PTHR40265">
    <property type="entry name" value="BLL2707 PROTEIN"/>
    <property type="match status" value="1"/>
</dbReference>
<reference evidence="2 3" key="1">
    <citation type="submission" date="2020-08" db="EMBL/GenBank/DDBJ databases">
        <title>A Genomic Blueprint of the Chicken Gut Microbiome.</title>
        <authorList>
            <person name="Gilroy R."/>
            <person name="Ravi A."/>
            <person name="Getino M."/>
            <person name="Pursley I."/>
            <person name="Horton D.L."/>
            <person name="Alikhan N.-F."/>
            <person name="Baker D."/>
            <person name="Gharbi K."/>
            <person name="Hall N."/>
            <person name="Watson M."/>
            <person name="Adriaenssens E.M."/>
            <person name="Foster-Nyarko E."/>
            <person name="Jarju S."/>
            <person name="Secka A."/>
            <person name="Antonio M."/>
            <person name="Oren A."/>
            <person name="Chaudhuri R."/>
            <person name="La Ragione R.M."/>
            <person name="Hildebrand F."/>
            <person name="Pallen M.J."/>
        </authorList>
    </citation>
    <scope>NUCLEOTIDE SEQUENCE [LARGE SCALE GENOMIC DNA]</scope>
    <source>
        <strain evidence="2 3">Re31</strain>
    </source>
</reference>
<dbReference type="EMBL" id="JACSQA010000001">
    <property type="protein sequence ID" value="MBD8025164.1"/>
    <property type="molecule type" value="Genomic_DNA"/>
</dbReference>
<evidence type="ECO:0000313" key="2">
    <source>
        <dbReference type="EMBL" id="MBD8025164.1"/>
    </source>
</evidence>
<protein>
    <submittedName>
        <fullName evidence="2">VOC family protein</fullName>
    </submittedName>
</protein>
<organism evidence="2 3">
    <name type="scientific">Ureibacillus galli</name>
    <dbReference type="NCBI Taxonomy" id="2762222"/>
    <lineage>
        <taxon>Bacteria</taxon>
        <taxon>Bacillati</taxon>
        <taxon>Bacillota</taxon>
        <taxon>Bacilli</taxon>
        <taxon>Bacillales</taxon>
        <taxon>Caryophanaceae</taxon>
        <taxon>Ureibacillus</taxon>
    </lineage>
</organism>
<feature type="domain" description="Glyoxalase-like" evidence="1">
    <location>
        <begin position="4"/>
        <end position="191"/>
    </location>
</feature>
<name>A0ABR8X785_9BACL</name>
<comment type="caution">
    <text evidence="2">The sequence shown here is derived from an EMBL/GenBank/DDBJ whole genome shotgun (WGS) entry which is preliminary data.</text>
</comment>
<proteinExistence type="predicted"/>
<evidence type="ECO:0000313" key="3">
    <source>
        <dbReference type="Proteomes" id="UP000640930"/>
    </source>
</evidence>
<dbReference type="InterPro" id="IPR025870">
    <property type="entry name" value="Glyoxalase-like_dom"/>
</dbReference>